<sequence>MANMHRLTRLGAAPLAAKYLVTPTARLNWQSVACGLNKFHSYSKNHDVFHAKDVESLRHLDATHVTRSRPVINSYLGQQDRRKLTSQDVMQVSSTYKWKHKNLQK</sequence>
<protein>
    <submittedName>
        <fullName evidence="1">Uncharacterized protein</fullName>
    </submittedName>
</protein>
<evidence type="ECO:0000313" key="2">
    <source>
        <dbReference type="Proteomes" id="UP001497497"/>
    </source>
</evidence>
<accession>A0AAV2IFS6</accession>
<dbReference type="EMBL" id="CAXITT010000633">
    <property type="protein sequence ID" value="CAL1544589.1"/>
    <property type="molecule type" value="Genomic_DNA"/>
</dbReference>
<reference evidence="1 2" key="1">
    <citation type="submission" date="2024-04" db="EMBL/GenBank/DDBJ databases">
        <authorList>
            <consortium name="Genoscope - CEA"/>
            <person name="William W."/>
        </authorList>
    </citation>
    <scope>NUCLEOTIDE SEQUENCE [LARGE SCALE GENOMIC DNA]</scope>
</reference>
<proteinExistence type="predicted"/>
<dbReference type="Proteomes" id="UP001497497">
    <property type="component" value="Unassembled WGS sequence"/>
</dbReference>
<name>A0AAV2IFS6_LYMST</name>
<feature type="non-terminal residue" evidence="1">
    <location>
        <position position="105"/>
    </location>
</feature>
<gene>
    <name evidence="1" type="ORF">GSLYS_00018102001</name>
</gene>
<dbReference type="AlphaFoldDB" id="A0AAV2IFS6"/>
<comment type="caution">
    <text evidence="1">The sequence shown here is derived from an EMBL/GenBank/DDBJ whole genome shotgun (WGS) entry which is preliminary data.</text>
</comment>
<keyword evidence="2" id="KW-1185">Reference proteome</keyword>
<evidence type="ECO:0000313" key="1">
    <source>
        <dbReference type="EMBL" id="CAL1544589.1"/>
    </source>
</evidence>
<organism evidence="1 2">
    <name type="scientific">Lymnaea stagnalis</name>
    <name type="common">Great pond snail</name>
    <name type="synonym">Helix stagnalis</name>
    <dbReference type="NCBI Taxonomy" id="6523"/>
    <lineage>
        <taxon>Eukaryota</taxon>
        <taxon>Metazoa</taxon>
        <taxon>Spiralia</taxon>
        <taxon>Lophotrochozoa</taxon>
        <taxon>Mollusca</taxon>
        <taxon>Gastropoda</taxon>
        <taxon>Heterobranchia</taxon>
        <taxon>Euthyneura</taxon>
        <taxon>Panpulmonata</taxon>
        <taxon>Hygrophila</taxon>
        <taxon>Lymnaeoidea</taxon>
        <taxon>Lymnaeidae</taxon>
        <taxon>Lymnaea</taxon>
    </lineage>
</organism>